<keyword evidence="3" id="KW-1003">Cell membrane</keyword>
<evidence type="ECO:0000256" key="1">
    <source>
        <dbReference type="ARBA" id="ARBA00004651"/>
    </source>
</evidence>
<evidence type="ECO:0000256" key="4">
    <source>
        <dbReference type="ARBA" id="ARBA00022692"/>
    </source>
</evidence>
<evidence type="ECO:0000259" key="8">
    <source>
        <dbReference type="Pfam" id="PF01757"/>
    </source>
</evidence>
<reference evidence="9" key="1">
    <citation type="submission" date="2024-02" db="EMBL/GenBank/DDBJ databases">
        <title>Genome sequences of strain Gemmobacter sp. JM10B15.</title>
        <authorList>
            <person name="Zhang M."/>
        </authorList>
    </citation>
    <scope>NUCLEOTIDE SEQUENCE</scope>
    <source>
        <strain evidence="9">JM10B15</strain>
    </source>
</reference>
<feature type="domain" description="Acyltransferase 3" evidence="8">
    <location>
        <begin position="9"/>
        <end position="300"/>
    </location>
</feature>
<protein>
    <submittedName>
        <fullName evidence="9">Acyltransferase</fullName>
        <ecNumber evidence="9">2.3.1.-</ecNumber>
    </submittedName>
</protein>
<sequence>MTNPARSRALDLLKIAMAIAVVGIHANPVAPLGRTAILLTGDGLFRIAVPVFLVINGYFFAQLAEGAPMRAWLKRLGFLYVAWMVLYLPVSWRSFEAQPLTGILRDAVLGYWHLWYLSGTFLAGALVILMRGWGTRALVLVMLTSFGCGLAITWAVSWGGIEGKIWYHRNGLFLCLPFFLAGLLIRRHDLAARFSLPALGLMAGLGVVAVLAESLLLSALAPHGVAHDNLLSLALAAPALVMLALRLPLGSAGRELGQYANGIYFTHVAPCALLFRYFREDLSRPVIFALTLGIALVMTWGLIRSGLARRLL</sequence>
<evidence type="ECO:0000256" key="2">
    <source>
        <dbReference type="ARBA" id="ARBA00007400"/>
    </source>
</evidence>
<comment type="subcellular location">
    <subcellularLocation>
        <location evidence="1">Cell membrane</location>
        <topology evidence="1">Multi-pass membrane protein</topology>
    </subcellularLocation>
</comment>
<gene>
    <name evidence="9" type="ORF">V6590_00900</name>
</gene>
<evidence type="ECO:0000256" key="7">
    <source>
        <dbReference type="SAM" id="Phobius"/>
    </source>
</evidence>
<evidence type="ECO:0000313" key="9">
    <source>
        <dbReference type="EMBL" id="MEH7826699.1"/>
    </source>
</evidence>
<dbReference type="Proteomes" id="UP001431963">
    <property type="component" value="Unassembled WGS sequence"/>
</dbReference>
<feature type="transmembrane region" description="Helical" evidence="7">
    <location>
        <begin position="110"/>
        <end position="130"/>
    </location>
</feature>
<feature type="transmembrane region" description="Helical" evidence="7">
    <location>
        <begin position="229"/>
        <end position="247"/>
    </location>
</feature>
<keyword evidence="5 7" id="KW-1133">Transmembrane helix</keyword>
<feature type="transmembrane region" description="Helical" evidence="7">
    <location>
        <begin position="259"/>
        <end position="278"/>
    </location>
</feature>
<dbReference type="PANTHER" id="PTHR40074:SF2">
    <property type="entry name" value="O-ACETYLTRANSFERASE WECH"/>
    <property type="match status" value="1"/>
</dbReference>
<feature type="transmembrane region" description="Helical" evidence="7">
    <location>
        <begin position="167"/>
        <end position="185"/>
    </location>
</feature>
<keyword evidence="6 7" id="KW-0472">Membrane</keyword>
<feature type="transmembrane region" description="Helical" evidence="7">
    <location>
        <begin position="72"/>
        <end position="90"/>
    </location>
</feature>
<comment type="similarity">
    <text evidence="2">Belongs to the acyltransferase 3 family.</text>
</comment>
<name>A0ABU8BPR2_9RHOB</name>
<proteinExistence type="inferred from homology"/>
<keyword evidence="9" id="KW-0012">Acyltransferase</keyword>
<dbReference type="EC" id="2.3.1.-" evidence="9"/>
<evidence type="ECO:0000313" key="10">
    <source>
        <dbReference type="Proteomes" id="UP001431963"/>
    </source>
</evidence>
<dbReference type="GO" id="GO:0016746">
    <property type="term" value="F:acyltransferase activity"/>
    <property type="evidence" value="ECO:0007669"/>
    <property type="project" value="UniProtKB-KW"/>
</dbReference>
<feature type="transmembrane region" description="Helical" evidence="7">
    <location>
        <begin position="197"/>
        <end position="217"/>
    </location>
</feature>
<comment type="caution">
    <text evidence="9">The sequence shown here is derived from an EMBL/GenBank/DDBJ whole genome shotgun (WGS) entry which is preliminary data.</text>
</comment>
<feature type="transmembrane region" description="Helical" evidence="7">
    <location>
        <begin position="12"/>
        <end position="30"/>
    </location>
</feature>
<organism evidence="9 10">
    <name type="scientific">Gemmobacter denitrificans</name>
    <dbReference type="NCBI Taxonomy" id="3123040"/>
    <lineage>
        <taxon>Bacteria</taxon>
        <taxon>Pseudomonadati</taxon>
        <taxon>Pseudomonadota</taxon>
        <taxon>Alphaproteobacteria</taxon>
        <taxon>Rhodobacterales</taxon>
        <taxon>Paracoccaceae</taxon>
        <taxon>Gemmobacter</taxon>
    </lineage>
</organism>
<feature type="transmembrane region" description="Helical" evidence="7">
    <location>
        <begin position="284"/>
        <end position="303"/>
    </location>
</feature>
<keyword evidence="9" id="KW-0808">Transferase</keyword>
<dbReference type="RefSeq" id="WP_335418169.1">
    <property type="nucleotide sequence ID" value="NZ_JBALHR010000001.1"/>
</dbReference>
<keyword evidence="10" id="KW-1185">Reference proteome</keyword>
<evidence type="ECO:0000256" key="6">
    <source>
        <dbReference type="ARBA" id="ARBA00023136"/>
    </source>
</evidence>
<dbReference type="InterPro" id="IPR002656">
    <property type="entry name" value="Acyl_transf_3_dom"/>
</dbReference>
<keyword evidence="4 7" id="KW-0812">Transmembrane</keyword>
<dbReference type="Pfam" id="PF01757">
    <property type="entry name" value="Acyl_transf_3"/>
    <property type="match status" value="1"/>
</dbReference>
<dbReference type="EMBL" id="JBALHR010000001">
    <property type="protein sequence ID" value="MEH7826699.1"/>
    <property type="molecule type" value="Genomic_DNA"/>
</dbReference>
<evidence type="ECO:0000256" key="5">
    <source>
        <dbReference type="ARBA" id="ARBA00022989"/>
    </source>
</evidence>
<feature type="transmembrane region" description="Helical" evidence="7">
    <location>
        <begin position="36"/>
        <end position="60"/>
    </location>
</feature>
<dbReference type="PANTHER" id="PTHR40074">
    <property type="entry name" value="O-ACETYLTRANSFERASE WECH"/>
    <property type="match status" value="1"/>
</dbReference>
<evidence type="ECO:0000256" key="3">
    <source>
        <dbReference type="ARBA" id="ARBA00022475"/>
    </source>
</evidence>
<feature type="transmembrane region" description="Helical" evidence="7">
    <location>
        <begin position="137"/>
        <end position="161"/>
    </location>
</feature>
<accession>A0ABU8BPR2</accession>